<dbReference type="OrthoDB" id="4248066at2"/>
<gene>
    <name evidence="2" type="ORF">E2F48_17030</name>
</gene>
<dbReference type="Gene3D" id="3.40.50.720">
    <property type="entry name" value="NAD(P)-binding Rossmann-like Domain"/>
    <property type="match status" value="1"/>
</dbReference>
<evidence type="ECO:0000313" key="3">
    <source>
        <dbReference type="Proteomes" id="UP000295411"/>
    </source>
</evidence>
<sequence>MKVFIIGISGAVGGLLTERLLERGSQVSGLVRTEDQQRRLDVCGASTYIGDLAAMDAAALAPLLDGMDVLVFAAGSNGGRKEETDAIDSAAVDNSLAAAQRAGVRRFVLVSVFPEAWRERDLSDDEEYYFAVKKLVDIKVSRSSLDWLILRPSLLQDRPGQGTVFLGPAAMHEDISRGDVAEVLTEILLQPAVTRQILEVTSGRTPIVDAVRLVVTNRST</sequence>
<dbReference type="PANTHER" id="PTHR15020">
    <property type="entry name" value="FLAVIN REDUCTASE-RELATED"/>
    <property type="match status" value="1"/>
</dbReference>
<dbReference type="EMBL" id="SMTK01000006">
    <property type="protein sequence ID" value="TDK23674.1"/>
    <property type="molecule type" value="Genomic_DNA"/>
</dbReference>
<dbReference type="InterPro" id="IPR036291">
    <property type="entry name" value="NAD(P)-bd_dom_sf"/>
</dbReference>
<dbReference type="AlphaFoldDB" id="A0A4R5TNU6"/>
<name>A0A4R5TNU6_9MICC</name>
<feature type="domain" description="NAD(P)-binding" evidence="1">
    <location>
        <begin position="7"/>
        <end position="191"/>
    </location>
</feature>
<keyword evidence="3" id="KW-1185">Reference proteome</keyword>
<accession>A0A4R5TNU6</accession>
<organism evidence="2 3">
    <name type="scientific">Arthrobacter crusticola</name>
    <dbReference type="NCBI Taxonomy" id="2547960"/>
    <lineage>
        <taxon>Bacteria</taxon>
        <taxon>Bacillati</taxon>
        <taxon>Actinomycetota</taxon>
        <taxon>Actinomycetes</taxon>
        <taxon>Micrococcales</taxon>
        <taxon>Micrococcaceae</taxon>
        <taxon>Arthrobacter</taxon>
    </lineage>
</organism>
<dbReference type="Proteomes" id="UP000295411">
    <property type="component" value="Unassembled WGS sequence"/>
</dbReference>
<dbReference type="PANTHER" id="PTHR15020:SF50">
    <property type="entry name" value="UPF0659 PROTEIN YMR090W"/>
    <property type="match status" value="1"/>
</dbReference>
<proteinExistence type="predicted"/>
<dbReference type="SUPFAM" id="SSF51735">
    <property type="entry name" value="NAD(P)-binding Rossmann-fold domains"/>
    <property type="match status" value="1"/>
</dbReference>
<comment type="caution">
    <text evidence="2">The sequence shown here is derived from an EMBL/GenBank/DDBJ whole genome shotgun (WGS) entry which is preliminary data.</text>
</comment>
<evidence type="ECO:0000313" key="2">
    <source>
        <dbReference type="EMBL" id="TDK23674.1"/>
    </source>
</evidence>
<protein>
    <submittedName>
        <fullName evidence="2">NAD-dependent epimerase/dehydratase family protein</fullName>
    </submittedName>
</protein>
<reference evidence="2 3" key="1">
    <citation type="submission" date="2019-03" db="EMBL/GenBank/DDBJ databases">
        <title>Arthrobacter sp. nov., an bacterium isolated from biocrust in Mu Us Desert.</title>
        <authorList>
            <person name="Lixiong L."/>
        </authorList>
    </citation>
    <scope>NUCLEOTIDE SEQUENCE [LARGE SCALE GENOMIC DNA]</scope>
    <source>
        <strain evidence="2 3">SLN-3</strain>
    </source>
</reference>
<evidence type="ECO:0000259" key="1">
    <source>
        <dbReference type="Pfam" id="PF13460"/>
    </source>
</evidence>
<dbReference type="Pfam" id="PF13460">
    <property type="entry name" value="NAD_binding_10"/>
    <property type="match status" value="1"/>
</dbReference>
<dbReference type="InterPro" id="IPR016040">
    <property type="entry name" value="NAD(P)-bd_dom"/>
</dbReference>
<dbReference type="RefSeq" id="WP_133405133.1">
    <property type="nucleotide sequence ID" value="NZ_SMTK01000006.1"/>
</dbReference>